<organism evidence="4 5">
    <name type="scientific">Vibrio parahaemolyticus</name>
    <dbReference type="NCBI Taxonomy" id="670"/>
    <lineage>
        <taxon>Bacteria</taxon>
        <taxon>Pseudomonadati</taxon>
        <taxon>Pseudomonadota</taxon>
        <taxon>Gammaproteobacteria</taxon>
        <taxon>Vibrionales</taxon>
        <taxon>Vibrionaceae</taxon>
        <taxon>Vibrio</taxon>
    </lineage>
</organism>
<dbReference type="GO" id="GO:0015232">
    <property type="term" value="F:heme transmembrane transporter activity"/>
    <property type="evidence" value="ECO:0007669"/>
    <property type="project" value="InterPro"/>
</dbReference>
<keyword evidence="3" id="KW-0812">Transmembrane</keyword>
<feature type="transmembrane region" description="Helical" evidence="3">
    <location>
        <begin position="39"/>
        <end position="55"/>
    </location>
</feature>
<gene>
    <name evidence="4" type="ORF">CA163_28240</name>
</gene>
<sequence length="106" mass="11700">IVCFIQDNFALEYVVTHSNSQLPTAYKVAAAWGGHQGSMLFWVVTLSLWASYIALSSPISQCYTADCLGIMNVLIAVFAWFTLTTSNPFEFAKTLAVEGRDLNPML</sequence>
<feature type="transmembrane region" description="Helical" evidence="3">
    <location>
        <begin position="62"/>
        <end position="83"/>
    </location>
</feature>
<evidence type="ECO:0000256" key="1">
    <source>
        <dbReference type="ARBA" id="ARBA00009186"/>
    </source>
</evidence>
<feature type="non-terminal residue" evidence="4">
    <location>
        <position position="1"/>
    </location>
</feature>
<keyword evidence="4" id="KW-0456">Lyase</keyword>
<comment type="similarity">
    <text evidence="1">Belongs to the CcmF/CycK/Ccl1/NrfE/CcsA family.</text>
</comment>
<name>A0A227J351_VIBPH</name>
<dbReference type="GO" id="GO:0017004">
    <property type="term" value="P:cytochrome complex assembly"/>
    <property type="evidence" value="ECO:0007669"/>
    <property type="project" value="UniProtKB-KW"/>
</dbReference>
<evidence type="ECO:0000256" key="2">
    <source>
        <dbReference type="ARBA" id="ARBA00022748"/>
    </source>
</evidence>
<dbReference type="Proteomes" id="UP000214596">
    <property type="component" value="Unassembled WGS sequence"/>
</dbReference>
<comment type="caution">
    <text evidence="4">The sequence shown here is derived from an EMBL/GenBank/DDBJ whole genome shotgun (WGS) entry which is preliminary data.</text>
</comment>
<evidence type="ECO:0000256" key="3">
    <source>
        <dbReference type="SAM" id="Phobius"/>
    </source>
</evidence>
<accession>A0A227J351</accession>
<evidence type="ECO:0000313" key="5">
    <source>
        <dbReference type="Proteomes" id="UP000214596"/>
    </source>
</evidence>
<dbReference type="EMBL" id="NIXT01003181">
    <property type="protein sequence ID" value="OXE29516.1"/>
    <property type="molecule type" value="Genomic_DNA"/>
</dbReference>
<dbReference type="AlphaFoldDB" id="A0A227J351"/>
<proteinExistence type="inferred from homology"/>
<dbReference type="PRINTS" id="PR01410">
    <property type="entry name" value="CCBIOGENESIS"/>
</dbReference>
<keyword evidence="2" id="KW-0201">Cytochrome c-type biogenesis</keyword>
<feature type="non-terminal residue" evidence="4">
    <location>
        <position position="106"/>
    </location>
</feature>
<keyword evidence="3" id="KW-0472">Membrane</keyword>
<keyword evidence="3" id="KW-1133">Transmembrane helix</keyword>
<dbReference type="PANTHER" id="PTHR43653:SF1">
    <property type="entry name" value="CYTOCHROME C-TYPE BIOGENESIS PROTEIN CCMF"/>
    <property type="match status" value="1"/>
</dbReference>
<dbReference type="InterPro" id="IPR003567">
    <property type="entry name" value="Cyt_c_biogenesis"/>
</dbReference>
<dbReference type="GO" id="GO:0016020">
    <property type="term" value="C:membrane"/>
    <property type="evidence" value="ECO:0007669"/>
    <property type="project" value="InterPro"/>
</dbReference>
<evidence type="ECO:0000313" key="4">
    <source>
        <dbReference type="EMBL" id="OXE29516.1"/>
    </source>
</evidence>
<reference evidence="4 5" key="1">
    <citation type="journal article" date="2017" name="Appl. Environ. Microbiol.">
        <title>Parallel evolution of two clades of a major Atlantic endemic Vibrio parahaemolyticus pathogen lineage by independent acquisition of related pathogenicity islands.</title>
        <authorList>
            <person name="Xu F."/>
            <person name="Gonzalez-Escalona N."/>
            <person name="Drees K.P."/>
            <person name="Sebra R.P."/>
            <person name="Cooper V.S."/>
            <person name="Jones S.H."/>
            <person name="Whistler C.A."/>
        </authorList>
    </citation>
    <scope>NUCLEOTIDE SEQUENCE [LARGE SCALE GENOMIC DNA]</scope>
    <source>
        <strain evidence="4 5">MAVP-3</strain>
    </source>
</reference>
<dbReference type="PANTHER" id="PTHR43653">
    <property type="entry name" value="CYTOCHROME C ASSEMBLY PROTEIN-RELATED"/>
    <property type="match status" value="1"/>
</dbReference>
<protein>
    <submittedName>
        <fullName evidence="4">Heme lyase NrfEFG subunit NrfE</fullName>
    </submittedName>
</protein>
<dbReference type="GO" id="GO:0016829">
    <property type="term" value="F:lyase activity"/>
    <property type="evidence" value="ECO:0007669"/>
    <property type="project" value="UniProtKB-KW"/>
</dbReference>